<keyword evidence="3" id="KW-1185">Reference proteome</keyword>
<protein>
    <submittedName>
        <fullName evidence="2">Uncharacterized protein</fullName>
    </submittedName>
</protein>
<name>A0A9P7ZFJ2_9HYPO</name>
<evidence type="ECO:0000313" key="2">
    <source>
        <dbReference type="EMBL" id="KAG9250625.1"/>
    </source>
</evidence>
<dbReference type="AlphaFoldDB" id="A0A9P7ZFJ2"/>
<dbReference type="RefSeq" id="XP_046114549.1">
    <property type="nucleotide sequence ID" value="XM_046259255.1"/>
</dbReference>
<dbReference type="GeneID" id="70290158"/>
<gene>
    <name evidence="2" type="ORF">F5Z01DRAFT_349493</name>
</gene>
<dbReference type="Proteomes" id="UP000887229">
    <property type="component" value="Unassembled WGS sequence"/>
</dbReference>
<sequence length="128" mass="14795">MNLWHVWHVQSLLSMDAALTMAQNSHIFVTRYPQERTVFPSLVAHCFRDTLVWRPRLRMEAYLSTRYLQRPPLLLPFPDISEVSQFERSRSHRLVCLRVSPLCLAGHGSRTNFEVAFRLSPGASAGCR</sequence>
<comment type="caution">
    <text evidence="2">The sequence shown here is derived from an EMBL/GenBank/DDBJ whole genome shotgun (WGS) entry which is preliminary data.</text>
</comment>
<reference evidence="2" key="1">
    <citation type="journal article" date="2021" name="IMA Fungus">
        <title>Genomic characterization of three marine fungi, including Emericellopsis atlantica sp. nov. with signatures of a generalist lifestyle and marine biomass degradation.</title>
        <authorList>
            <person name="Hagestad O.C."/>
            <person name="Hou L."/>
            <person name="Andersen J.H."/>
            <person name="Hansen E.H."/>
            <person name="Altermark B."/>
            <person name="Li C."/>
            <person name="Kuhnert E."/>
            <person name="Cox R.J."/>
            <person name="Crous P.W."/>
            <person name="Spatafora J.W."/>
            <person name="Lail K."/>
            <person name="Amirebrahimi M."/>
            <person name="Lipzen A."/>
            <person name="Pangilinan J."/>
            <person name="Andreopoulos W."/>
            <person name="Hayes R.D."/>
            <person name="Ng V."/>
            <person name="Grigoriev I.V."/>
            <person name="Jackson S.A."/>
            <person name="Sutton T.D.S."/>
            <person name="Dobson A.D.W."/>
            <person name="Rama T."/>
        </authorList>
    </citation>
    <scope>NUCLEOTIDE SEQUENCE</scope>
    <source>
        <strain evidence="2">TS7</strain>
    </source>
</reference>
<feature type="chain" id="PRO_5040172716" evidence="1">
    <location>
        <begin position="23"/>
        <end position="128"/>
    </location>
</feature>
<accession>A0A9P7ZFJ2</accession>
<keyword evidence="1" id="KW-0732">Signal</keyword>
<feature type="signal peptide" evidence="1">
    <location>
        <begin position="1"/>
        <end position="22"/>
    </location>
</feature>
<evidence type="ECO:0000256" key="1">
    <source>
        <dbReference type="SAM" id="SignalP"/>
    </source>
</evidence>
<evidence type="ECO:0000313" key="3">
    <source>
        <dbReference type="Proteomes" id="UP000887229"/>
    </source>
</evidence>
<proteinExistence type="predicted"/>
<organism evidence="2 3">
    <name type="scientific">Emericellopsis atlantica</name>
    <dbReference type="NCBI Taxonomy" id="2614577"/>
    <lineage>
        <taxon>Eukaryota</taxon>
        <taxon>Fungi</taxon>
        <taxon>Dikarya</taxon>
        <taxon>Ascomycota</taxon>
        <taxon>Pezizomycotina</taxon>
        <taxon>Sordariomycetes</taxon>
        <taxon>Hypocreomycetidae</taxon>
        <taxon>Hypocreales</taxon>
        <taxon>Bionectriaceae</taxon>
        <taxon>Emericellopsis</taxon>
    </lineage>
</organism>
<dbReference type="EMBL" id="MU251275">
    <property type="protein sequence ID" value="KAG9250625.1"/>
    <property type="molecule type" value="Genomic_DNA"/>
</dbReference>